<dbReference type="RefSeq" id="WP_071835083.1">
    <property type="nucleotide sequence ID" value="NZ_LSRP01000119.1"/>
</dbReference>
<feature type="active site" evidence="4">
    <location>
        <position position="32"/>
    </location>
</feature>
<reference evidence="7 8" key="1">
    <citation type="submission" date="2016-02" db="EMBL/GenBank/DDBJ databases">
        <title>Genome sequencing of a beta-galactosidase producing bacteria Rhizobium sp. 59.</title>
        <authorList>
            <person name="Wang D."/>
            <person name="Kot W."/>
            <person name="Qin Y."/>
            <person name="Hansen L."/>
            <person name="Naqvi K."/>
            <person name="Rensing C."/>
        </authorList>
    </citation>
    <scope>NUCLEOTIDE SEQUENCE [LARGE SCALE GENOMIC DNA]</scope>
    <source>
        <strain evidence="7 8">59</strain>
    </source>
</reference>
<evidence type="ECO:0000313" key="7">
    <source>
        <dbReference type="EMBL" id="OJF91875.1"/>
    </source>
</evidence>
<keyword evidence="1 4" id="KW-0560">Oxidoreductase</keyword>
<comment type="similarity">
    <text evidence="4">Belongs to the MsrA Met sulfoxide reductase family.</text>
</comment>
<dbReference type="InterPro" id="IPR036509">
    <property type="entry name" value="Met_Sox_Rdtase_MsrA_sf"/>
</dbReference>
<evidence type="ECO:0000256" key="1">
    <source>
        <dbReference type="ARBA" id="ARBA00023002"/>
    </source>
</evidence>
<feature type="domain" description="Peptide methionine sulphoxide reductase MsrA" evidence="6">
    <location>
        <begin position="26"/>
        <end position="171"/>
    </location>
</feature>
<organism evidence="7 8">
    <name type="scientific">Pararhizobium antarcticum</name>
    <dbReference type="NCBI Taxonomy" id="1798805"/>
    <lineage>
        <taxon>Bacteria</taxon>
        <taxon>Pseudomonadati</taxon>
        <taxon>Pseudomonadota</taxon>
        <taxon>Alphaproteobacteria</taxon>
        <taxon>Hyphomicrobiales</taxon>
        <taxon>Rhizobiaceae</taxon>
        <taxon>Rhizobium/Agrobacterium group</taxon>
        <taxon>Pararhizobium</taxon>
    </lineage>
</organism>
<comment type="function">
    <text evidence="4">Has an important function as a repair enzyme for proteins that have been inactivated by oxidation. Catalyzes the reversible oxidation-reduction of methionine sulfoxide in proteins to methionine.</text>
</comment>
<dbReference type="EC" id="1.8.4.11" evidence="4"/>
<dbReference type="PANTHER" id="PTHR43774">
    <property type="entry name" value="PEPTIDE METHIONINE SULFOXIDE REDUCTASE"/>
    <property type="match status" value="1"/>
</dbReference>
<dbReference type="NCBIfam" id="TIGR00401">
    <property type="entry name" value="msrA"/>
    <property type="match status" value="1"/>
</dbReference>
<dbReference type="EMBL" id="LSRP01000119">
    <property type="protein sequence ID" value="OJF91875.1"/>
    <property type="molecule type" value="Genomic_DNA"/>
</dbReference>
<feature type="chain" id="PRO_5024874016" description="Peptide methionine sulfoxide reductase MsrA" evidence="5">
    <location>
        <begin position="21"/>
        <end position="198"/>
    </location>
</feature>
<keyword evidence="5" id="KW-0732">Signal</keyword>
<feature type="signal peptide" evidence="5">
    <location>
        <begin position="1"/>
        <end position="20"/>
    </location>
</feature>
<evidence type="ECO:0000313" key="8">
    <source>
        <dbReference type="Proteomes" id="UP000182661"/>
    </source>
</evidence>
<dbReference type="HAMAP" id="MF_01401">
    <property type="entry name" value="MsrA"/>
    <property type="match status" value="1"/>
</dbReference>
<proteinExistence type="inferred from homology"/>
<keyword evidence="8" id="KW-1185">Reference proteome</keyword>
<comment type="caution">
    <text evidence="7">The sequence shown here is derived from an EMBL/GenBank/DDBJ whole genome shotgun (WGS) entry which is preliminary data.</text>
</comment>
<dbReference type="PANTHER" id="PTHR43774:SF1">
    <property type="entry name" value="PEPTIDE METHIONINE SULFOXIDE REDUCTASE MSRA 2"/>
    <property type="match status" value="1"/>
</dbReference>
<sequence length="198" mass="21457">MLRTVLVLGFLGLGAVAGRAAEPQVAIFAGGCFWCVESDFDKVPGVLETTSGYAGGTSKNPAYKTYIAGGHREVVEIKFDPDKVSYETLSDILFRTTDPTDGGGQFCDRGFAYSTAIYALSPEQASQAEASKARAQAELGKPIVTPIEPAAKFWPAEDYHQNFATRSSIRYWYYRNACGRNDAVEALWGIKAYAGVVD</sequence>
<accession>A0A657LN51</accession>
<dbReference type="Gene3D" id="3.30.1060.10">
    <property type="entry name" value="Peptide methionine sulphoxide reductase MsrA"/>
    <property type="match status" value="1"/>
</dbReference>
<evidence type="ECO:0000256" key="5">
    <source>
        <dbReference type="SAM" id="SignalP"/>
    </source>
</evidence>
<gene>
    <name evidence="4" type="primary">msrA</name>
    <name evidence="7" type="ORF">AX760_22785</name>
</gene>
<comment type="catalytic activity">
    <reaction evidence="2 4">
        <text>L-methionyl-[protein] + [thioredoxin]-disulfide + H2O = L-methionyl-(S)-S-oxide-[protein] + [thioredoxin]-dithiol</text>
        <dbReference type="Rhea" id="RHEA:14217"/>
        <dbReference type="Rhea" id="RHEA-COMP:10698"/>
        <dbReference type="Rhea" id="RHEA-COMP:10700"/>
        <dbReference type="Rhea" id="RHEA-COMP:12313"/>
        <dbReference type="Rhea" id="RHEA-COMP:12315"/>
        <dbReference type="ChEBI" id="CHEBI:15377"/>
        <dbReference type="ChEBI" id="CHEBI:16044"/>
        <dbReference type="ChEBI" id="CHEBI:29950"/>
        <dbReference type="ChEBI" id="CHEBI:44120"/>
        <dbReference type="ChEBI" id="CHEBI:50058"/>
        <dbReference type="EC" id="1.8.4.11"/>
    </reaction>
</comment>
<evidence type="ECO:0000256" key="4">
    <source>
        <dbReference type="HAMAP-Rule" id="MF_01401"/>
    </source>
</evidence>
<dbReference type="Proteomes" id="UP000182661">
    <property type="component" value="Unassembled WGS sequence"/>
</dbReference>
<dbReference type="InterPro" id="IPR002569">
    <property type="entry name" value="Met_Sox_Rdtase_MsrA_dom"/>
</dbReference>
<dbReference type="AlphaFoldDB" id="A0A657LN51"/>
<dbReference type="SUPFAM" id="SSF55068">
    <property type="entry name" value="Peptide methionine sulfoxide reductase"/>
    <property type="match status" value="1"/>
</dbReference>
<evidence type="ECO:0000256" key="3">
    <source>
        <dbReference type="ARBA" id="ARBA00048782"/>
    </source>
</evidence>
<evidence type="ECO:0000259" key="6">
    <source>
        <dbReference type="Pfam" id="PF01625"/>
    </source>
</evidence>
<protein>
    <recommendedName>
        <fullName evidence="4">Peptide methionine sulfoxide reductase MsrA</fullName>
        <shortName evidence="4">Protein-methionine-S-oxide reductase</shortName>
        <ecNumber evidence="4">1.8.4.11</ecNumber>
    </recommendedName>
    <alternativeName>
        <fullName evidence="4">Peptide-methionine (S)-S-oxide reductase</fullName>
        <shortName evidence="4">Peptide Met(O) reductase</shortName>
    </alternativeName>
</protein>
<dbReference type="Pfam" id="PF01625">
    <property type="entry name" value="PMSR"/>
    <property type="match status" value="1"/>
</dbReference>
<dbReference type="GO" id="GO:0008113">
    <property type="term" value="F:peptide-methionine (S)-S-oxide reductase activity"/>
    <property type="evidence" value="ECO:0007669"/>
    <property type="project" value="UniProtKB-UniRule"/>
</dbReference>
<dbReference type="GO" id="GO:0033744">
    <property type="term" value="F:L-methionine:thioredoxin-disulfide S-oxidoreductase activity"/>
    <property type="evidence" value="ECO:0007669"/>
    <property type="project" value="RHEA"/>
</dbReference>
<name>A0A657LN51_9HYPH</name>
<evidence type="ECO:0000256" key="2">
    <source>
        <dbReference type="ARBA" id="ARBA00047806"/>
    </source>
</evidence>
<dbReference type="OrthoDB" id="4174719at2"/>
<comment type="catalytic activity">
    <reaction evidence="3 4">
        <text>[thioredoxin]-disulfide + L-methionine + H2O = L-methionine (S)-S-oxide + [thioredoxin]-dithiol</text>
        <dbReference type="Rhea" id="RHEA:19993"/>
        <dbReference type="Rhea" id="RHEA-COMP:10698"/>
        <dbReference type="Rhea" id="RHEA-COMP:10700"/>
        <dbReference type="ChEBI" id="CHEBI:15377"/>
        <dbReference type="ChEBI" id="CHEBI:29950"/>
        <dbReference type="ChEBI" id="CHEBI:50058"/>
        <dbReference type="ChEBI" id="CHEBI:57844"/>
        <dbReference type="ChEBI" id="CHEBI:58772"/>
        <dbReference type="EC" id="1.8.4.11"/>
    </reaction>
</comment>